<accession>A0A4Z0AYK5</accession>
<evidence type="ECO:0000313" key="1">
    <source>
        <dbReference type="EMBL" id="TFY91269.1"/>
    </source>
</evidence>
<reference evidence="1 2" key="1">
    <citation type="journal article" date="2019" name="Syst. Appl. Microbiol.">
        <title>New species of pathogenic Pseudomonas isolated from citrus in Tunisia: Proposal of Pseudomonas kairouanensis sp. nov. and Pseudomonas nabeulensis sp. nov.</title>
        <authorList>
            <person name="Oueslati M."/>
            <person name="Mulet M."/>
            <person name="Gomila M."/>
            <person name="Berge O."/>
            <person name="Hajlaoui M.R."/>
            <person name="Lalucat J."/>
            <person name="Sadfi-Zouaoui N."/>
            <person name="Garcia-Valdes E."/>
        </authorList>
    </citation>
    <scope>NUCLEOTIDE SEQUENCE [LARGE SCALE GENOMIC DNA]</scope>
    <source>
        <strain evidence="1 2">E10B</strain>
    </source>
</reference>
<proteinExistence type="predicted"/>
<dbReference type="AlphaFoldDB" id="A0A4Z0AYK5"/>
<keyword evidence="2" id="KW-1185">Reference proteome</keyword>
<evidence type="ECO:0000313" key="2">
    <source>
        <dbReference type="Proteomes" id="UP000297734"/>
    </source>
</evidence>
<name>A0A4Z0AYK5_9PSED</name>
<gene>
    <name evidence="1" type="ORF">DYL61_19100</name>
</gene>
<dbReference type="EMBL" id="QUZT01000037">
    <property type="protein sequence ID" value="TFY91269.1"/>
    <property type="molecule type" value="Genomic_DNA"/>
</dbReference>
<protein>
    <submittedName>
        <fullName evidence="1">Uncharacterized protein</fullName>
    </submittedName>
</protein>
<dbReference type="Proteomes" id="UP000297734">
    <property type="component" value="Unassembled WGS sequence"/>
</dbReference>
<sequence>MVSFSYCFICFLYLKKGFFNLLNSISHLRVFRSLKSKLFKNLLPRLQQPRAVRLCSANEGILKLQ</sequence>
<organism evidence="1 2">
    <name type="scientific">Pseudomonas nabeulensis</name>
    <dbReference type="NCBI Taxonomy" id="2293833"/>
    <lineage>
        <taxon>Bacteria</taxon>
        <taxon>Pseudomonadati</taxon>
        <taxon>Pseudomonadota</taxon>
        <taxon>Gammaproteobacteria</taxon>
        <taxon>Pseudomonadales</taxon>
        <taxon>Pseudomonadaceae</taxon>
        <taxon>Pseudomonas</taxon>
    </lineage>
</organism>
<comment type="caution">
    <text evidence="1">The sequence shown here is derived from an EMBL/GenBank/DDBJ whole genome shotgun (WGS) entry which is preliminary data.</text>
</comment>